<evidence type="ECO:0000256" key="1">
    <source>
        <dbReference type="ARBA" id="ARBA00022737"/>
    </source>
</evidence>
<protein>
    <submittedName>
        <fullName evidence="3">Uncharacterized protein</fullName>
    </submittedName>
</protein>
<dbReference type="EMBL" id="HBIZ01034944">
    <property type="protein sequence ID" value="CAE0769654.1"/>
    <property type="molecule type" value="Transcribed_RNA"/>
</dbReference>
<dbReference type="InterPro" id="IPR051210">
    <property type="entry name" value="Ub_ligase/GEF_domain"/>
</dbReference>
<dbReference type="Gene3D" id="2.130.10.30">
    <property type="entry name" value="Regulator of chromosome condensation 1/beta-lactamase-inhibitor protein II"/>
    <property type="match status" value="1"/>
</dbReference>
<evidence type="ECO:0000313" key="3">
    <source>
        <dbReference type="EMBL" id="CAE0769654.1"/>
    </source>
</evidence>
<dbReference type="PANTHER" id="PTHR22870">
    <property type="entry name" value="REGULATOR OF CHROMOSOME CONDENSATION"/>
    <property type="match status" value="1"/>
</dbReference>
<sequence length="157" mass="17222">MEPSRGLPLGERVIQVALGAHHALLLTDRQQVYSFLCDDPRPRKRYPQLGQGRDEPQRNLPKPVQLSQQEESAPGDEAAVKEETSKEAKETQRVSLRASAISAGQNHSVASSATHGDTVFVFGSHKYGRLAHELDASASYPFVVPYSSTSLRITLQS</sequence>
<dbReference type="InterPro" id="IPR009091">
    <property type="entry name" value="RCC1/BLIP-II"/>
</dbReference>
<dbReference type="SUPFAM" id="SSF50985">
    <property type="entry name" value="RCC1/BLIP-II"/>
    <property type="match status" value="1"/>
</dbReference>
<name>A0A7S4BLB8_CHRCT</name>
<accession>A0A7S4BLB8</accession>
<feature type="region of interest" description="Disordered" evidence="2">
    <location>
        <begin position="38"/>
        <end position="94"/>
    </location>
</feature>
<feature type="compositionally biased region" description="Basic and acidic residues" evidence="2">
    <location>
        <begin position="78"/>
        <end position="92"/>
    </location>
</feature>
<evidence type="ECO:0000256" key="2">
    <source>
        <dbReference type="SAM" id="MobiDB-lite"/>
    </source>
</evidence>
<dbReference type="AlphaFoldDB" id="A0A7S4BLB8"/>
<organism evidence="3">
    <name type="scientific">Chrysotila carterae</name>
    <name type="common">Marine alga</name>
    <name type="synonym">Syracosphaera carterae</name>
    <dbReference type="NCBI Taxonomy" id="13221"/>
    <lineage>
        <taxon>Eukaryota</taxon>
        <taxon>Haptista</taxon>
        <taxon>Haptophyta</taxon>
        <taxon>Prymnesiophyceae</taxon>
        <taxon>Isochrysidales</taxon>
        <taxon>Isochrysidaceae</taxon>
        <taxon>Chrysotila</taxon>
    </lineage>
</organism>
<keyword evidence="1" id="KW-0677">Repeat</keyword>
<proteinExistence type="predicted"/>
<reference evidence="3" key="1">
    <citation type="submission" date="2021-01" db="EMBL/GenBank/DDBJ databases">
        <authorList>
            <person name="Corre E."/>
            <person name="Pelletier E."/>
            <person name="Niang G."/>
            <person name="Scheremetjew M."/>
            <person name="Finn R."/>
            <person name="Kale V."/>
            <person name="Holt S."/>
            <person name="Cochrane G."/>
            <person name="Meng A."/>
            <person name="Brown T."/>
            <person name="Cohen L."/>
        </authorList>
    </citation>
    <scope>NUCLEOTIDE SEQUENCE</scope>
    <source>
        <strain evidence="3">CCMP645</strain>
    </source>
</reference>
<dbReference type="PANTHER" id="PTHR22870:SF408">
    <property type="entry name" value="OS09G0560450 PROTEIN"/>
    <property type="match status" value="1"/>
</dbReference>
<gene>
    <name evidence="3" type="ORF">PCAR00345_LOCUS22266</name>
</gene>